<dbReference type="AlphaFoldDB" id="A0A8J2SAG5"/>
<evidence type="ECO:0000313" key="6">
    <source>
        <dbReference type="EMBL" id="CAH0366561.1"/>
    </source>
</evidence>
<dbReference type="InterPro" id="IPR001017">
    <property type="entry name" value="DH_E1"/>
</dbReference>
<dbReference type="SUPFAM" id="SSF52518">
    <property type="entry name" value="Thiamin diphosphate-binding fold (THDP-binding)"/>
    <property type="match status" value="2"/>
</dbReference>
<comment type="catalytic activity">
    <reaction evidence="3">
        <text>N(6)-[(R)-lipoyl]-L-lysyl-[protein] + 3-methyl-2-oxobutanoate + H(+) = N(6)-[(R)-S(8)-2-methylpropanoyldihydrolipoyl]-L-lysyl-[protein] + CO2</text>
        <dbReference type="Rhea" id="RHEA:13457"/>
        <dbReference type="Rhea" id="RHEA-COMP:10474"/>
        <dbReference type="Rhea" id="RHEA-COMP:10497"/>
        <dbReference type="ChEBI" id="CHEBI:11851"/>
        <dbReference type="ChEBI" id="CHEBI:15378"/>
        <dbReference type="ChEBI" id="CHEBI:16526"/>
        <dbReference type="ChEBI" id="CHEBI:83099"/>
        <dbReference type="ChEBI" id="CHEBI:83142"/>
        <dbReference type="EC" id="1.2.4.4"/>
    </reaction>
    <physiologicalReaction direction="left-to-right" evidence="3">
        <dbReference type="Rhea" id="RHEA:13458"/>
    </physiologicalReaction>
</comment>
<dbReference type="GO" id="GO:0009083">
    <property type="term" value="P:branched-chain amino acid catabolic process"/>
    <property type="evidence" value="ECO:0007669"/>
    <property type="project" value="TreeGrafter"/>
</dbReference>
<feature type="compositionally biased region" description="Basic and acidic residues" evidence="4">
    <location>
        <begin position="119"/>
        <end position="133"/>
    </location>
</feature>
<dbReference type="GO" id="GO:0003863">
    <property type="term" value="F:branched-chain 2-oxo acid dehydrogenase activity"/>
    <property type="evidence" value="ECO:0007669"/>
    <property type="project" value="UniProtKB-EC"/>
</dbReference>
<reference evidence="6" key="1">
    <citation type="submission" date="2021-11" db="EMBL/GenBank/DDBJ databases">
        <authorList>
            <consortium name="Genoscope - CEA"/>
            <person name="William W."/>
        </authorList>
    </citation>
    <scope>NUCLEOTIDE SEQUENCE</scope>
</reference>
<dbReference type="Gene3D" id="3.40.50.970">
    <property type="match status" value="2"/>
</dbReference>
<dbReference type="OrthoDB" id="192577at2759"/>
<evidence type="ECO:0000256" key="4">
    <source>
        <dbReference type="SAM" id="MobiDB-lite"/>
    </source>
</evidence>
<organism evidence="6 7">
    <name type="scientific">Pelagomonas calceolata</name>
    <dbReference type="NCBI Taxonomy" id="35677"/>
    <lineage>
        <taxon>Eukaryota</taxon>
        <taxon>Sar</taxon>
        <taxon>Stramenopiles</taxon>
        <taxon>Ochrophyta</taxon>
        <taxon>Pelagophyceae</taxon>
        <taxon>Pelagomonadales</taxon>
        <taxon>Pelagomonadaceae</taxon>
        <taxon>Pelagomonas</taxon>
    </lineage>
</organism>
<evidence type="ECO:0000259" key="5">
    <source>
        <dbReference type="SMART" id="SM00861"/>
    </source>
</evidence>
<accession>A0A8J2SAG5</accession>
<dbReference type="Proteomes" id="UP000789595">
    <property type="component" value="Unassembled WGS sequence"/>
</dbReference>
<dbReference type="InterPro" id="IPR029061">
    <property type="entry name" value="THDP-binding"/>
</dbReference>
<dbReference type="PANTHER" id="PTHR42980:SF1">
    <property type="entry name" value="2-OXOISOVALERATE DEHYDROGENASE SUBUNIT BETA, MITOCHONDRIAL"/>
    <property type="match status" value="1"/>
</dbReference>
<dbReference type="InterPro" id="IPR000352">
    <property type="entry name" value="Pep_chain_release_fac_I"/>
</dbReference>
<feature type="domain" description="Transketolase-like pyrimidine-binding" evidence="5">
    <location>
        <begin position="548"/>
        <end position="721"/>
    </location>
</feature>
<dbReference type="Gene3D" id="3.30.160.20">
    <property type="match status" value="1"/>
</dbReference>
<dbReference type="SUPFAM" id="SSF110916">
    <property type="entry name" value="Peptidyl-tRNA hydrolase domain-like"/>
    <property type="match status" value="1"/>
</dbReference>
<sequence>MMLLRQVRWFGANGRRALEALQKTSALDWQFSRASGPGGQHVNKVNTRAELRLDLDRATDTAALPRDVADRLTKHLTKERVVVVSAQTARTQKGNREACEAKLAELLEEAWAPPKARKQREGISRDGKRARTADKRRRRDVKSNRGRVDYFSTSASPTTLADKRLNSAKELAALSEVVAAETLRQQLASGALPTQTSSAPPLDADQTRLVVDAGLATFHLHVEARIAAYCGEGFYTIGPCGEELLGAVGLVLEDGDGAALHYRHLATNVVRSLRRGDALEDLLLARARGYVVSGADPACGGVHCCVGGGHNDWLVTSTLASQAPRAVGRALADAFKPRRRRERRVEYVSVGDGSVNNAHFLSAVNFAEYCSHRGAGMPVVFGVADNDASISLAGHGWLPKFIEQRLGGCKVFCCDGADGSDVFRAASEAFAYARQEQRPAVLVFQHLPRRFGHAATDRQDAYLSPTEIEGRRARDPLAGFIGDAVERGVLDAATVAARNDEIARAARNAFDAAAAEPKLDDRAALIQRVAAPLAPVPPTPAATTGKKDVLRKHATRVLDELLSKHEDVVYIGEDVEHGGYYLVSEGLKAKHGRRVRDFPPDETALLGAAAGLAQRGLVPIVEVPYAKYLDCGFDQFAEIAVMHWLSNGRQPNGMVIRMQGFDRGLFGGNFHTHNWLPLLPGVDVVATSTGREYVKAMRHAVRQARAGRVVMVVDATYLLNLRHVHGRDEAWLTSYPAEGDELAFDAVLERPDDSDAVRRVACVTWGTGVVAALRARKLLDDGVALDVFEQPCLTWSAEGLATALAPYDAVVFADPCKPNQCPLMRVVSELQETDAIPRRWRLAAAQPTYNPLGRDLTFLSADDVAEAVKTVQPLLL</sequence>
<evidence type="ECO:0000313" key="7">
    <source>
        <dbReference type="Proteomes" id="UP000789595"/>
    </source>
</evidence>
<dbReference type="GO" id="GO:0007584">
    <property type="term" value="P:response to nutrient"/>
    <property type="evidence" value="ECO:0007669"/>
    <property type="project" value="TreeGrafter"/>
</dbReference>
<evidence type="ECO:0000256" key="3">
    <source>
        <dbReference type="ARBA" id="ARBA00051764"/>
    </source>
</evidence>
<proteinExistence type="predicted"/>
<gene>
    <name evidence="6" type="ORF">PECAL_1P30590</name>
</gene>
<dbReference type="EMBL" id="CAKKNE010000001">
    <property type="protein sequence ID" value="CAH0366561.1"/>
    <property type="molecule type" value="Genomic_DNA"/>
</dbReference>
<keyword evidence="2" id="KW-0560">Oxidoreductase</keyword>
<dbReference type="Pfam" id="PF00676">
    <property type="entry name" value="E1_dh"/>
    <property type="match status" value="1"/>
</dbReference>
<dbReference type="Pfam" id="PF02779">
    <property type="entry name" value="Transket_pyr"/>
    <property type="match status" value="1"/>
</dbReference>
<comment type="cofactor">
    <cofactor evidence="1">
        <name>thiamine diphosphate</name>
        <dbReference type="ChEBI" id="CHEBI:58937"/>
    </cofactor>
</comment>
<feature type="region of interest" description="Disordered" evidence="4">
    <location>
        <begin position="112"/>
        <end position="152"/>
    </location>
</feature>
<evidence type="ECO:0000256" key="1">
    <source>
        <dbReference type="ARBA" id="ARBA00001964"/>
    </source>
</evidence>
<dbReference type="Pfam" id="PF00472">
    <property type="entry name" value="RF-1"/>
    <property type="match status" value="1"/>
</dbReference>
<keyword evidence="7" id="KW-1185">Reference proteome</keyword>
<name>A0A8J2SAG5_9STRA</name>
<dbReference type="SMART" id="SM00861">
    <property type="entry name" value="Transket_pyr"/>
    <property type="match status" value="1"/>
</dbReference>
<comment type="caution">
    <text evidence="6">The sequence shown here is derived from an EMBL/GenBank/DDBJ whole genome shotgun (WGS) entry which is preliminary data.</text>
</comment>
<evidence type="ECO:0000256" key="2">
    <source>
        <dbReference type="ARBA" id="ARBA00023002"/>
    </source>
</evidence>
<dbReference type="GO" id="GO:0003747">
    <property type="term" value="F:translation release factor activity"/>
    <property type="evidence" value="ECO:0007669"/>
    <property type="project" value="InterPro"/>
</dbReference>
<dbReference type="InterPro" id="IPR005475">
    <property type="entry name" value="Transketolase-like_Pyr-bd"/>
</dbReference>
<protein>
    <recommendedName>
        <fullName evidence="5">Transketolase-like pyrimidine-binding domain-containing protein</fullName>
    </recommendedName>
</protein>
<dbReference type="PANTHER" id="PTHR42980">
    <property type="entry name" value="2-OXOISOVALERATE DEHYDROGENASE SUBUNIT BETA-RELATED"/>
    <property type="match status" value="1"/>
</dbReference>